<dbReference type="Gene3D" id="3.40.350.10">
    <property type="entry name" value="Creatinase/prolidase N-terminal domain"/>
    <property type="match status" value="1"/>
</dbReference>
<evidence type="ECO:0000313" key="5">
    <source>
        <dbReference type="Ensembl" id="ENSAPEP00000008651.1"/>
    </source>
</evidence>
<dbReference type="InterPro" id="IPR029149">
    <property type="entry name" value="Creatin/AminoP/Spt16_N"/>
</dbReference>
<dbReference type="SUPFAM" id="SSF53092">
    <property type="entry name" value="Creatinase/prolidase N-terminal domain"/>
    <property type="match status" value="1"/>
</dbReference>
<dbReference type="PANTHER" id="PTHR43763:SF4">
    <property type="entry name" value="XAA-PRO AMINOPEPTIDASE 2"/>
    <property type="match status" value="1"/>
</dbReference>
<dbReference type="GO" id="GO:0046872">
    <property type="term" value="F:metal ion binding"/>
    <property type="evidence" value="ECO:0007669"/>
    <property type="project" value="UniProtKB-KW"/>
</dbReference>
<dbReference type="GO" id="GO:0016787">
    <property type="term" value="F:hydrolase activity"/>
    <property type="evidence" value="ECO:0007669"/>
    <property type="project" value="UniProtKB-KW"/>
</dbReference>
<evidence type="ECO:0000259" key="4">
    <source>
        <dbReference type="Pfam" id="PF01321"/>
    </source>
</evidence>
<proteinExistence type="inferred from homology"/>
<dbReference type="FunFam" id="3.40.350.10:FF:000003">
    <property type="entry name" value="Xaa-pro aminopeptidase P"/>
    <property type="match status" value="1"/>
</dbReference>
<dbReference type="Pfam" id="PF01321">
    <property type="entry name" value="Creatinase_N"/>
    <property type="match status" value="1"/>
</dbReference>
<sequence>MLYRSPCFIPSCCGLKVCQVLKSCSKPVDPSARWRCCPNENLLGFLIKSEDFSLCVLQYLPSTAVSTTLQLQELRYQMHLMSISAYIIPGTDAHLSEYLAPRDARVAFMTGFTGSAGTAVVTQSKAALWTDSRYWVQAERQMDCNWELEKDGGGDHIWLISEVPSGGEIGFDPFLFSLSESQVVPLNTRCTYQ</sequence>
<reference evidence="5" key="3">
    <citation type="submission" date="2025-09" db="UniProtKB">
        <authorList>
            <consortium name="Ensembl"/>
        </authorList>
    </citation>
    <scope>IDENTIFICATION</scope>
</reference>
<evidence type="ECO:0000256" key="2">
    <source>
        <dbReference type="ARBA" id="ARBA00022723"/>
    </source>
</evidence>
<keyword evidence="6" id="KW-1185">Reference proteome</keyword>
<name>A0A3P8S8P4_AMPPE</name>
<dbReference type="InterPro" id="IPR050422">
    <property type="entry name" value="X-Pro_aminopeptidase_P"/>
</dbReference>
<evidence type="ECO:0000313" key="6">
    <source>
        <dbReference type="Proteomes" id="UP000265080"/>
    </source>
</evidence>
<accession>A0A3P8S8P4</accession>
<dbReference type="AlphaFoldDB" id="A0A3P8S8P4"/>
<evidence type="ECO:0000256" key="1">
    <source>
        <dbReference type="ARBA" id="ARBA00008766"/>
    </source>
</evidence>
<dbReference type="InterPro" id="IPR000587">
    <property type="entry name" value="Creatinase_N"/>
</dbReference>
<dbReference type="GeneTree" id="ENSGT00940000157196"/>
<comment type="similarity">
    <text evidence="1">Belongs to the peptidase M24B family.</text>
</comment>
<reference evidence="5 6" key="1">
    <citation type="submission" date="2018-03" db="EMBL/GenBank/DDBJ databases">
        <title>Finding Nemo's genes: A chromosome-scale reference assembly of the genome of the orange clownfish Amphiprion percula.</title>
        <authorList>
            <person name="Lehmann R."/>
        </authorList>
    </citation>
    <scope>NUCLEOTIDE SEQUENCE</scope>
</reference>
<dbReference type="Proteomes" id="UP000265080">
    <property type="component" value="Chromosome 13"/>
</dbReference>
<reference evidence="5" key="2">
    <citation type="submission" date="2025-08" db="UniProtKB">
        <authorList>
            <consortium name="Ensembl"/>
        </authorList>
    </citation>
    <scope>IDENTIFICATION</scope>
</reference>
<organism evidence="5 6">
    <name type="scientific">Amphiprion percula</name>
    <name type="common">Orange clownfish</name>
    <name type="synonym">Lutjanus percula</name>
    <dbReference type="NCBI Taxonomy" id="161767"/>
    <lineage>
        <taxon>Eukaryota</taxon>
        <taxon>Metazoa</taxon>
        <taxon>Chordata</taxon>
        <taxon>Craniata</taxon>
        <taxon>Vertebrata</taxon>
        <taxon>Euteleostomi</taxon>
        <taxon>Actinopterygii</taxon>
        <taxon>Neopterygii</taxon>
        <taxon>Teleostei</taxon>
        <taxon>Neoteleostei</taxon>
        <taxon>Acanthomorphata</taxon>
        <taxon>Ovalentaria</taxon>
        <taxon>Pomacentridae</taxon>
        <taxon>Amphiprion</taxon>
    </lineage>
</organism>
<protein>
    <submittedName>
        <fullName evidence="5">X-prolyl aminopeptidase (aminopeptidase P) 2, membrane-bound</fullName>
    </submittedName>
</protein>
<dbReference type="Ensembl" id="ENSAPET00000008895.1">
    <property type="protein sequence ID" value="ENSAPEP00000008651.1"/>
    <property type="gene ID" value="ENSAPEG00000006123.1"/>
</dbReference>
<dbReference type="PANTHER" id="PTHR43763">
    <property type="entry name" value="XAA-PRO AMINOPEPTIDASE 1"/>
    <property type="match status" value="1"/>
</dbReference>
<keyword evidence="3" id="KW-0378">Hydrolase</keyword>
<evidence type="ECO:0000256" key="3">
    <source>
        <dbReference type="ARBA" id="ARBA00022801"/>
    </source>
</evidence>
<keyword evidence="2" id="KW-0479">Metal-binding</keyword>
<feature type="domain" description="Creatinase N-terminal" evidence="4">
    <location>
        <begin position="71"/>
        <end position="179"/>
    </location>
</feature>